<feature type="transmembrane region" description="Helical" evidence="5">
    <location>
        <begin position="18"/>
        <end position="37"/>
    </location>
</feature>
<feature type="transmembrane region" description="Helical" evidence="5">
    <location>
        <begin position="401"/>
        <end position="422"/>
    </location>
</feature>
<evidence type="ECO:0000256" key="5">
    <source>
        <dbReference type="SAM" id="Phobius"/>
    </source>
</evidence>
<dbReference type="EMBL" id="JABBGJ010000092">
    <property type="protein sequence ID" value="NMM04459.1"/>
    <property type="molecule type" value="Genomic_DNA"/>
</dbReference>
<sequence>MTAKTIETTYKTKEETKVLYRTCIYILIFLLASISYVDRVVISVAAPSISREFGLSPVAMGYLLSSFLWGYVLCVVPFGMWIDRVGAKLPISVGVAVWSLATVGTGLAASFPLLLCSRLLLGGGEAAATPGVGRVIREWVPVKGRGVAFALYNSGFYAGPAIGAVSVAALMEWIGWRGTFAVCGLIGLVWLAFWLPIYRNAPSHSSDEAVSKPLAHAETSTGRTATLDQFKAILSSGSMWGVFVGQGTAVYAQYLFLSWLPSYLQATRHVSIMKMGFYTSVPYVVAVVVGLTLSRLSDRILNEKSSAAGKRRLMSAASIISASVILFIPLVQPLWLVLTIMSISLAAVATAVGLNFALLTDLVSKGSNQGKAMAILTIGANGFGLMAPIVTGYVIAATGNYNWAFVIAGLLLITGSLAVLTARRPIG</sequence>
<keyword evidence="3 5" id="KW-1133">Transmembrane helix</keyword>
<keyword evidence="8" id="KW-1185">Reference proteome</keyword>
<dbReference type="AlphaFoldDB" id="A0A848IWC4"/>
<dbReference type="InterPro" id="IPR036259">
    <property type="entry name" value="MFS_trans_sf"/>
</dbReference>
<evidence type="ECO:0000313" key="7">
    <source>
        <dbReference type="EMBL" id="NMM04459.1"/>
    </source>
</evidence>
<dbReference type="Pfam" id="PF07690">
    <property type="entry name" value="MFS_1"/>
    <property type="match status" value="2"/>
</dbReference>
<evidence type="ECO:0000256" key="1">
    <source>
        <dbReference type="ARBA" id="ARBA00004141"/>
    </source>
</evidence>
<dbReference type="CDD" id="cd17319">
    <property type="entry name" value="MFS_ExuT_GudP_like"/>
    <property type="match status" value="1"/>
</dbReference>
<organism evidence="7 8">
    <name type="scientific">Paraburkholderia polaris</name>
    <dbReference type="NCBI Taxonomy" id="2728848"/>
    <lineage>
        <taxon>Bacteria</taxon>
        <taxon>Pseudomonadati</taxon>
        <taxon>Pseudomonadota</taxon>
        <taxon>Betaproteobacteria</taxon>
        <taxon>Burkholderiales</taxon>
        <taxon>Burkholderiaceae</taxon>
        <taxon>Paraburkholderia</taxon>
    </lineage>
</organism>
<dbReference type="GO" id="GO:0016020">
    <property type="term" value="C:membrane"/>
    <property type="evidence" value="ECO:0007669"/>
    <property type="project" value="UniProtKB-SubCell"/>
</dbReference>
<feature type="transmembrane region" description="Helical" evidence="5">
    <location>
        <begin position="275"/>
        <end position="293"/>
    </location>
</feature>
<dbReference type="PANTHER" id="PTHR11662">
    <property type="entry name" value="SOLUTE CARRIER FAMILY 17"/>
    <property type="match status" value="1"/>
</dbReference>
<keyword evidence="4 5" id="KW-0472">Membrane</keyword>
<feature type="transmembrane region" description="Helical" evidence="5">
    <location>
        <begin position="372"/>
        <end position="395"/>
    </location>
</feature>
<evidence type="ECO:0000256" key="4">
    <source>
        <dbReference type="ARBA" id="ARBA00023136"/>
    </source>
</evidence>
<reference evidence="7 8" key="1">
    <citation type="submission" date="2020-04" db="EMBL/GenBank/DDBJ databases">
        <title>Paraburkholderia sp. RP-4-7 isolated from soil.</title>
        <authorList>
            <person name="Dahal R.H."/>
        </authorList>
    </citation>
    <scope>NUCLEOTIDE SEQUENCE [LARGE SCALE GENOMIC DNA]</scope>
    <source>
        <strain evidence="7 8">RP-4-7</strain>
    </source>
</reference>
<feature type="transmembrane region" description="Helical" evidence="5">
    <location>
        <begin position="57"/>
        <end position="81"/>
    </location>
</feature>
<keyword evidence="2 5" id="KW-0812">Transmembrane</keyword>
<gene>
    <name evidence="7" type="ORF">HHL24_42310</name>
</gene>
<accession>A0A848IWC4</accession>
<feature type="domain" description="Major facilitator superfamily (MFS) profile" evidence="6">
    <location>
        <begin position="24"/>
        <end position="427"/>
    </location>
</feature>
<feature type="transmembrane region" description="Helical" evidence="5">
    <location>
        <begin position="93"/>
        <end position="115"/>
    </location>
</feature>
<dbReference type="InterPro" id="IPR020846">
    <property type="entry name" value="MFS_dom"/>
</dbReference>
<evidence type="ECO:0000259" key="6">
    <source>
        <dbReference type="PROSITE" id="PS50850"/>
    </source>
</evidence>
<evidence type="ECO:0000256" key="2">
    <source>
        <dbReference type="ARBA" id="ARBA00022692"/>
    </source>
</evidence>
<dbReference type="SUPFAM" id="SSF103473">
    <property type="entry name" value="MFS general substrate transporter"/>
    <property type="match status" value="1"/>
</dbReference>
<dbReference type="Gene3D" id="1.20.1250.20">
    <property type="entry name" value="MFS general substrate transporter like domains"/>
    <property type="match status" value="2"/>
</dbReference>
<name>A0A848IWC4_9BURK</name>
<comment type="subcellular location">
    <subcellularLocation>
        <location evidence="1">Membrane</location>
        <topology evidence="1">Multi-pass membrane protein</topology>
    </subcellularLocation>
</comment>
<dbReference type="InterPro" id="IPR050382">
    <property type="entry name" value="MFS_Na/Anion_cotransporter"/>
</dbReference>
<dbReference type="PROSITE" id="PS50850">
    <property type="entry name" value="MFS"/>
    <property type="match status" value="1"/>
</dbReference>
<feature type="transmembrane region" description="Helical" evidence="5">
    <location>
        <begin position="232"/>
        <end position="255"/>
    </location>
</feature>
<feature type="transmembrane region" description="Helical" evidence="5">
    <location>
        <begin position="174"/>
        <end position="195"/>
    </location>
</feature>
<dbReference type="GO" id="GO:0022857">
    <property type="term" value="F:transmembrane transporter activity"/>
    <property type="evidence" value="ECO:0007669"/>
    <property type="project" value="InterPro"/>
</dbReference>
<dbReference type="RefSeq" id="WP_169491194.1">
    <property type="nucleotide sequence ID" value="NZ_JABBGJ010000092.1"/>
</dbReference>
<evidence type="ECO:0000256" key="3">
    <source>
        <dbReference type="ARBA" id="ARBA00022989"/>
    </source>
</evidence>
<dbReference type="InterPro" id="IPR011701">
    <property type="entry name" value="MFS"/>
</dbReference>
<feature type="transmembrane region" description="Helical" evidence="5">
    <location>
        <begin position="337"/>
        <end position="360"/>
    </location>
</feature>
<feature type="transmembrane region" description="Helical" evidence="5">
    <location>
        <begin position="313"/>
        <end position="331"/>
    </location>
</feature>
<comment type="caution">
    <text evidence="7">The sequence shown here is derived from an EMBL/GenBank/DDBJ whole genome shotgun (WGS) entry which is preliminary data.</text>
</comment>
<proteinExistence type="predicted"/>
<dbReference type="Proteomes" id="UP000544134">
    <property type="component" value="Unassembled WGS sequence"/>
</dbReference>
<dbReference type="PANTHER" id="PTHR11662:SF399">
    <property type="entry name" value="FI19708P1-RELATED"/>
    <property type="match status" value="1"/>
</dbReference>
<protein>
    <submittedName>
        <fullName evidence="7">MFS transporter</fullName>
    </submittedName>
</protein>
<evidence type="ECO:0000313" key="8">
    <source>
        <dbReference type="Proteomes" id="UP000544134"/>
    </source>
</evidence>